<evidence type="ECO:0000313" key="3">
    <source>
        <dbReference type="EMBL" id="MFF5900861.1"/>
    </source>
</evidence>
<reference evidence="3 4" key="1">
    <citation type="submission" date="2024-10" db="EMBL/GenBank/DDBJ databases">
        <title>The Natural Products Discovery Center: Release of the First 8490 Sequenced Strains for Exploring Actinobacteria Biosynthetic Diversity.</title>
        <authorList>
            <person name="Kalkreuter E."/>
            <person name="Kautsar S.A."/>
            <person name="Yang D."/>
            <person name="Bader C.D."/>
            <person name="Teijaro C.N."/>
            <person name="Fluegel L."/>
            <person name="Davis C.M."/>
            <person name="Simpson J.R."/>
            <person name="Lauterbach L."/>
            <person name="Steele A.D."/>
            <person name="Gui C."/>
            <person name="Meng S."/>
            <person name="Li G."/>
            <person name="Viehrig K."/>
            <person name="Ye F."/>
            <person name="Su P."/>
            <person name="Kiefer A.F."/>
            <person name="Nichols A."/>
            <person name="Cepeda A.J."/>
            <person name="Yan W."/>
            <person name="Fan B."/>
            <person name="Jiang Y."/>
            <person name="Adhikari A."/>
            <person name="Zheng C.-J."/>
            <person name="Schuster L."/>
            <person name="Cowan T.M."/>
            <person name="Smanski M.J."/>
            <person name="Chevrette M.G."/>
            <person name="De Carvalho L.P.S."/>
            <person name="Shen B."/>
        </authorList>
    </citation>
    <scope>NUCLEOTIDE SEQUENCE [LARGE SCALE GENOMIC DNA]</scope>
    <source>
        <strain evidence="3 4">NPDC012540</strain>
    </source>
</reference>
<dbReference type="SUPFAM" id="SSF50370">
    <property type="entry name" value="Ricin B-like lectins"/>
    <property type="match status" value="1"/>
</dbReference>
<dbReference type="InterPro" id="IPR000772">
    <property type="entry name" value="Ricin_B_lectin"/>
</dbReference>
<dbReference type="Gene3D" id="2.80.10.50">
    <property type="match status" value="1"/>
</dbReference>
<dbReference type="Pfam" id="PF00652">
    <property type="entry name" value="Ricin_B_lectin"/>
    <property type="match status" value="1"/>
</dbReference>
<feature type="signal peptide" evidence="1">
    <location>
        <begin position="1"/>
        <end position="38"/>
    </location>
</feature>
<dbReference type="InterPro" id="IPR035992">
    <property type="entry name" value="Ricin_B-like_lectins"/>
</dbReference>
<dbReference type="RefSeq" id="WP_387909125.1">
    <property type="nucleotide sequence ID" value="NZ_JBIBEG010000019.1"/>
</dbReference>
<feature type="domain" description="Ricin B lectin" evidence="2">
    <location>
        <begin position="49"/>
        <end position="157"/>
    </location>
</feature>
<dbReference type="Proteomes" id="UP001602322">
    <property type="component" value="Unassembled WGS sequence"/>
</dbReference>
<accession>A0ABW6XGI9</accession>
<evidence type="ECO:0000259" key="2">
    <source>
        <dbReference type="Pfam" id="PF00652"/>
    </source>
</evidence>
<gene>
    <name evidence="3" type="ORF">ACFY8O_33745</name>
</gene>
<name>A0ABW6XGI9_9ACTN</name>
<evidence type="ECO:0000256" key="1">
    <source>
        <dbReference type="SAM" id="SignalP"/>
    </source>
</evidence>
<keyword evidence="4" id="KW-1185">Reference proteome</keyword>
<feature type="chain" id="PRO_5045340908" evidence="1">
    <location>
        <begin position="39"/>
        <end position="177"/>
    </location>
</feature>
<sequence length="177" mass="19516">MEEVMILRPFKTLARRRIFKGVLACAVLTGALQGTAEAAESSGPLPLTFQIRSVEYGECAYPQSDAPHTIRMDPCSATDLSERWLFNPLTSQVTNARAATLGLCMTAELSGLDKTVTMQPCDTSSSYQRWELYTLNGAMYMAVANGSGNVLTPRQEGRDWDTWQIGGPFQRLTFPLL</sequence>
<dbReference type="PROSITE" id="PS50231">
    <property type="entry name" value="RICIN_B_LECTIN"/>
    <property type="match status" value="1"/>
</dbReference>
<dbReference type="EMBL" id="JBIBEG010000019">
    <property type="protein sequence ID" value="MFF5900861.1"/>
    <property type="molecule type" value="Genomic_DNA"/>
</dbReference>
<keyword evidence="1" id="KW-0732">Signal</keyword>
<dbReference type="CDD" id="cd23385">
    <property type="entry name" value="beta-trefoil_Ricin_MRC-like"/>
    <property type="match status" value="1"/>
</dbReference>
<proteinExistence type="predicted"/>
<organism evidence="3 4">
    <name type="scientific">Streptomyces argenteolus</name>
    <dbReference type="NCBI Taxonomy" id="67274"/>
    <lineage>
        <taxon>Bacteria</taxon>
        <taxon>Bacillati</taxon>
        <taxon>Actinomycetota</taxon>
        <taxon>Actinomycetes</taxon>
        <taxon>Kitasatosporales</taxon>
        <taxon>Streptomycetaceae</taxon>
        <taxon>Streptomyces</taxon>
    </lineage>
</organism>
<protein>
    <submittedName>
        <fullName evidence="3">Ricin-type beta-trefoil lectin domain protein</fullName>
    </submittedName>
</protein>
<comment type="caution">
    <text evidence="3">The sequence shown here is derived from an EMBL/GenBank/DDBJ whole genome shotgun (WGS) entry which is preliminary data.</text>
</comment>
<evidence type="ECO:0000313" key="4">
    <source>
        <dbReference type="Proteomes" id="UP001602322"/>
    </source>
</evidence>